<gene>
    <name evidence="2" type="ORF">MCC93_06060</name>
</gene>
<feature type="compositionally biased region" description="Polar residues" evidence="1">
    <location>
        <begin position="19"/>
        <end position="28"/>
    </location>
</feature>
<reference evidence="2 3" key="1">
    <citation type="submission" date="2014-12" db="EMBL/GenBank/DDBJ databases">
        <title>Genome sequence of Morococcus cerebrosus.</title>
        <authorList>
            <person name="Shin S.-K."/>
            <person name="Yi H."/>
        </authorList>
    </citation>
    <scope>NUCLEOTIDE SEQUENCE [LARGE SCALE GENOMIC DNA]</scope>
    <source>
        <strain evidence="2 3">CIP 81.93</strain>
    </source>
</reference>
<dbReference type="Proteomes" id="UP000031390">
    <property type="component" value="Unassembled WGS sequence"/>
</dbReference>
<accession>A0A0C1GXW2</accession>
<sequence>MARHRQGRVQEIEKGRLKTFQTTSSGKSTEQKDKANHFDKHYKEIVTD</sequence>
<protein>
    <submittedName>
        <fullName evidence="2">Uncharacterized protein</fullName>
    </submittedName>
</protein>
<proteinExistence type="predicted"/>
<comment type="caution">
    <text evidence="2">The sequence shown here is derived from an EMBL/GenBank/DDBJ whole genome shotgun (WGS) entry which is preliminary data.</text>
</comment>
<dbReference type="AlphaFoldDB" id="A0A0C1GXW2"/>
<dbReference type="EMBL" id="JUFZ01000024">
    <property type="protein sequence ID" value="KIC11045.1"/>
    <property type="molecule type" value="Genomic_DNA"/>
</dbReference>
<feature type="compositionally biased region" description="Basic and acidic residues" evidence="1">
    <location>
        <begin position="29"/>
        <end position="48"/>
    </location>
</feature>
<evidence type="ECO:0000256" key="1">
    <source>
        <dbReference type="SAM" id="MobiDB-lite"/>
    </source>
</evidence>
<evidence type="ECO:0000313" key="2">
    <source>
        <dbReference type="EMBL" id="KIC11045.1"/>
    </source>
</evidence>
<feature type="region of interest" description="Disordered" evidence="1">
    <location>
        <begin position="1"/>
        <end position="48"/>
    </location>
</feature>
<organism evidence="2 3">
    <name type="scientific">Morococcus cerebrosus</name>
    <dbReference type="NCBI Taxonomy" id="1056807"/>
    <lineage>
        <taxon>Bacteria</taxon>
        <taxon>Pseudomonadati</taxon>
        <taxon>Pseudomonadota</taxon>
        <taxon>Betaproteobacteria</taxon>
        <taxon>Neisseriales</taxon>
        <taxon>Neisseriaceae</taxon>
        <taxon>Morococcus</taxon>
    </lineage>
</organism>
<evidence type="ECO:0000313" key="3">
    <source>
        <dbReference type="Proteomes" id="UP000031390"/>
    </source>
</evidence>
<name>A0A0C1GXW2_9NEIS</name>